<dbReference type="InterPro" id="IPR036412">
    <property type="entry name" value="HAD-like_sf"/>
</dbReference>
<accession>A0A9P4HVD9</accession>
<dbReference type="InterPro" id="IPR052898">
    <property type="entry name" value="ACAD10-like"/>
</dbReference>
<dbReference type="SUPFAM" id="SSF56784">
    <property type="entry name" value="HAD-like"/>
    <property type="match status" value="1"/>
</dbReference>
<dbReference type="SFLD" id="SFLDG01129">
    <property type="entry name" value="C1.5:_HAD__Beta-PGM__Phosphata"/>
    <property type="match status" value="1"/>
</dbReference>
<proteinExistence type="predicted"/>
<comment type="caution">
    <text evidence="1">The sequence shown here is derived from an EMBL/GenBank/DDBJ whole genome shotgun (WGS) entry which is preliminary data.</text>
</comment>
<reference evidence="1" key="1">
    <citation type="journal article" date="2020" name="Stud. Mycol.">
        <title>101 Dothideomycetes genomes: a test case for predicting lifestyles and emergence of pathogens.</title>
        <authorList>
            <person name="Haridas S."/>
            <person name="Albert R."/>
            <person name="Binder M."/>
            <person name="Bloem J."/>
            <person name="Labutti K."/>
            <person name="Salamov A."/>
            <person name="Andreopoulos B."/>
            <person name="Baker S."/>
            <person name="Barry K."/>
            <person name="Bills G."/>
            <person name="Bluhm B."/>
            <person name="Cannon C."/>
            <person name="Castanera R."/>
            <person name="Culley D."/>
            <person name="Daum C."/>
            <person name="Ezra D."/>
            <person name="Gonzalez J."/>
            <person name="Henrissat B."/>
            <person name="Kuo A."/>
            <person name="Liang C."/>
            <person name="Lipzen A."/>
            <person name="Lutzoni F."/>
            <person name="Magnuson J."/>
            <person name="Mondo S."/>
            <person name="Nolan M."/>
            <person name="Ohm R."/>
            <person name="Pangilinan J."/>
            <person name="Park H.-J."/>
            <person name="Ramirez L."/>
            <person name="Alfaro M."/>
            <person name="Sun H."/>
            <person name="Tritt A."/>
            <person name="Yoshinaga Y."/>
            <person name="Zwiers L.-H."/>
            <person name="Turgeon B."/>
            <person name="Goodwin S."/>
            <person name="Spatafora J."/>
            <person name="Crous P."/>
            <person name="Grigoriev I."/>
        </authorList>
    </citation>
    <scope>NUCLEOTIDE SEQUENCE</scope>
    <source>
        <strain evidence="1">CBS 121410</strain>
    </source>
</reference>
<dbReference type="GO" id="GO:0016787">
    <property type="term" value="F:hydrolase activity"/>
    <property type="evidence" value="ECO:0007669"/>
    <property type="project" value="UniProtKB-KW"/>
</dbReference>
<name>A0A9P4HVD9_9PEZI</name>
<dbReference type="EMBL" id="ML978720">
    <property type="protein sequence ID" value="KAF2087502.1"/>
    <property type="molecule type" value="Genomic_DNA"/>
</dbReference>
<dbReference type="OrthoDB" id="1694274at2759"/>
<dbReference type="AlphaFoldDB" id="A0A9P4HVD9"/>
<dbReference type="PANTHER" id="PTHR47829">
    <property type="entry name" value="HYDROLASE, PUTATIVE (AFU_ORTHOLOGUE AFUA_1G12880)-RELATED"/>
    <property type="match status" value="1"/>
</dbReference>
<dbReference type="SFLD" id="SFLDS00003">
    <property type="entry name" value="Haloacid_Dehalogenase"/>
    <property type="match status" value="1"/>
</dbReference>
<dbReference type="Proteomes" id="UP000799776">
    <property type="component" value="Unassembled WGS sequence"/>
</dbReference>
<organism evidence="1 2">
    <name type="scientific">Saccharata proteae CBS 121410</name>
    <dbReference type="NCBI Taxonomy" id="1314787"/>
    <lineage>
        <taxon>Eukaryota</taxon>
        <taxon>Fungi</taxon>
        <taxon>Dikarya</taxon>
        <taxon>Ascomycota</taxon>
        <taxon>Pezizomycotina</taxon>
        <taxon>Dothideomycetes</taxon>
        <taxon>Dothideomycetes incertae sedis</taxon>
        <taxon>Botryosphaeriales</taxon>
        <taxon>Saccharataceae</taxon>
        <taxon>Saccharata</taxon>
    </lineage>
</organism>
<keyword evidence="2" id="KW-1185">Reference proteome</keyword>
<dbReference type="PANTHER" id="PTHR47829:SF1">
    <property type="entry name" value="HAD FAMILY PHOSPHATASE"/>
    <property type="match status" value="1"/>
</dbReference>
<feature type="non-terminal residue" evidence="1">
    <location>
        <position position="284"/>
    </location>
</feature>
<gene>
    <name evidence="1" type="ORF">K490DRAFT_5871</name>
</gene>
<sequence>HRRPKVILFDIGGVVVQSPFQAILDYERAHAIPTGYINHAISASAPNGSWQRLERGQIPLDDAFFDAFRADLCKADVWESYCRKNAAADTDTALQSPPPPPQIDTKALFWSMMRISRTPDPHIYPLLLRLREHAAATTSLTTQQPSLILAALSNTVAFPPGIRDEKGTVFEPGVNLSGSSISQSTTTQPQHQPLNGLFSIFISSAHVGLRKPDPAIYALAVRELDNYVRKYNPNGEGVKPADILFLDDIGQNLRAAREMGMRTLKVELGRTEEAAGVVAEMMGL</sequence>
<feature type="non-terminal residue" evidence="1">
    <location>
        <position position="1"/>
    </location>
</feature>
<keyword evidence="1" id="KW-0378">Hydrolase</keyword>
<dbReference type="InterPro" id="IPR023198">
    <property type="entry name" value="PGP-like_dom2"/>
</dbReference>
<protein>
    <submittedName>
        <fullName evidence="1">Epoxide hydrolase</fullName>
    </submittedName>
</protein>
<dbReference type="Gene3D" id="3.40.50.1000">
    <property type="entry name" value="HAD superfamily/HAD-like"/>
    <property type="match status" value="1"/>
</dbReference>
<dbReference type="Gene3D" id="1.10.150.240">
    <property type="entry name" value="Putative phosphatase, domain 2"/>
    <property type="match status" value="1"/>
</dbReference>
<evidence type="ECO:0000313" key="1">
    <source>
        <dbReference type="EMBL" id="KAF2087502.1"/>
    </source>
</evidence>
<dbReference type="InterPro" id="IPR023214">
    <property type="entry name" value="HAD_sf"/>
</dbReference>
<evidence type="ECO:0000313" key="2">
    <source>
        <dbReference type="Proteomes" id="UP000799776"/>
    </source>
</evidence>